<gene>
    <name evidence="4" type="ORF">ParKJ_05270</name>
</gene>
<dbReference type="SMART" id="SM00862">
    <property type="entry name" value="Trans_reg_C"/>
    <property type="match status" value="1"/>
</dbReference>
<dbReference type="GO" id="GO:0000160">
    <property type="term" value="P:phosphorelay signal transduction system"/>
    <property type="evidence" value="ECO:0007669"/>
    <property type="project" value="InterPro"/>
</dbReference>
<evidence type="ECO:0000313" key="5">
    <source>
        <dbReference type="Proteomes" id="UP001246473"/>
    </source>
</evidence>
<dbReference type="InterPro" id="IPR036388">
    <property type="entry name" value="WH-like_DNA-bd_sf"/>
</dbReference>
<proteinExistence type="predicted"/>
<dbReference type="SUPFAM" id="SSF48452">
    <property type="entry name" value="TPR-like"/>
    <property type="match status" value="2"/>
</dbReference>
<dbReference type="PROSITE" id="PS51755">
    <property type="entry name" value="OMPR_PHOB"/>
    <property type="match status" value="1"/>
</dbReference>
<feature type="domain" description="OmpR/PhoB-type" evidence="3">
    <location>
        <begin position="1"/>
        <end position="94"/>
    </location>
</feature>
<dbReference type="PANTHER" id="PTHR47691">
    <property type="entry name" value="REGULATOR-RELATED"/>
    <property type="match status" value="1"/>
</dbReference>
<dbReference type="SUPFAM" id="SSF52540">
    <property type="entry name" value="P-loop containing nucleoside triphosphate hydrolases"/>
    <property type="match status" value="1"/>
</dbReference>
<dbReference type="InterPro" id="IPR016032">
    <property type="entry name" value="Sig_transdc_resp-reg_C-effctor"/>
</dbReference>
<dbReference type="Gene3D" id="3.40.50.300">
    <property type="entry name" value="P-loop containing nucleotide triphosphate hydrolases"/>
    <property type="match status" value="1"/>
</dbReference>
<dbReference type="SUPFAM" id="SSF46894">
    <property type="entry name" value="C-terminal effector domain of the bipartite response regulators"/>
    <property type="match status" value="1"/>
</dbReference>
<dbReference type="InterPro" id="IPR011990">
    <property type="entry name" value="TPR-like_helical_dom_sf"/>
</dbReference>
<dbReference type="InterPro" id="IPR002182">
    <property type="entry name" value="NB-ARC"/>
</dbReference>
<reference evidence="4" key="1">
    <citation type="submission" date="2022-08" db="EMBL/GenBank/DDBJ databases">
        <authorList>
            <person name="Kim S.-J."/>
        </authorList>
    </citation>
    <scope>NUCLEOTIDE SEQUENCE</scope>
    <source>
        <strain evidence="4">KJ</strain>
    </source>
</reference>
<comment type="caution">
    <text evidence="4">The sequence shown here is derived from an EMBL/GenBank/DDBJ whole genome shotgun (WGS) entry which is preliminary data.</text>
</comment>
<evidence type="ECO:0000259" key="3">
    <source>
        <dbReference type="PROSITE" id="PS51755"/>
    </source>
</evidence>
<dbReference type="GO" id="GO:0006355">
    <property type="term" value="P:regulation of DNA-templated transcription"/>
    <property type="evidence" value="ECO:0007669"/>
    <property type="project" value="InterPro"/>
</dbReference>
<name>A0AAP5Q6Y1_9BURK</name>
<dbReference type="Pfam" id="PF00931">
    <property type="entry name" value="NB-ARC"/>
    <property type="match status" value="1"/>
</dbReference>
<organism evidence="4 5">
    <name type="scientific">Paraburkholderia fungorum</name>
    <dbReference type="NCBI Taxonomy" id="134537"/>
    <lineage>
        <taxon>Bacteria</taxon>
        <taxon>Pseudomonadati</taxon>
        <taxon>Pseudomonadota</taxon>
        <taxon>Betaproteobacteria</taxon>
        <taxon>Burkholderiales</taxon>
        <taxon>Burkholderiaceae</taxon>
        <taxon>Paraburkholderia</taxon>
    </lineage>
</organism>
<dbReference type="RefSeq" id="WP_315696748.1">
    <property type="nucleotide sequence ID" value="NZ_JANSLM010000002.1"/>
</dbReference>
<dbReference type="GO" id="GO:0043531">
    <property type="term" value="F:ADP binding"/>
    <property type="evidence" value="ECO:0007669"/>
    <property type="project" value="InterPro"/>
</dbReference>
<dbReference type="Proteomes" id="UP001246473">
    <property type="component" value="Unassembled WGS sequence"/>
</dbReference>
<dbReference type="AlphaFoldDB" id="A0AAP5Q6Y1"/>
<evidence type="ECO:0000256" key="1">
    <source>
        <dbReference type="ARBA" id="ARBA00023125"/>
    </source>
</evidence>
<feature type="DNA-binding region" description="OmpR/PhoB-type" evidence="2">
    <location>
        <begin position="1"/>
        <end position="94"/>
    </location>
</feature>
<evidence type="ECO:0000313" key="4">
    <source>
        <dbReference type="EMBL" id="MDT8836812.1"/>
    </source>
</evidence>
<dbReference type="EMBL" id="JANSLM010000002">
    <property type="protein sequence ID" value="MDT8836812.1"/>
    <property type="molecule type" value="Genomic_DNA"/>
</dbReference>
<dbReference type="GO" id="GO:0003677">
    <property type="term" value="F:DNA binding"/>
    <property type="evidence" value="ECO:0007669"/>
    <property type="project" value="UniProtKB-UniRule"/>
</dbReference>
<dbReference type="PANTHER" id="PTHR47691:SF3">
    <property type="entry name" value="HTH-TYPE TRANSCRIPTIONAL REGULATOR RV0890C-RELATED"/>
    <property type="match status" value="1"/>
</dbReference>
<sequence>MIELGRFQIDLGIRTLFQDGKIVPLGSRAFEILAVLASAAGRVVTKSELMDAVWPETVVDECNIHVQLSALRKALGADRSLIVTIPGRGYHLNQRPRAVRAAVTDSRASLKPGAIFRDIELTGRDTSLGEIRTLLQTAHLLTLVGAGGIGKTSLAKEIARRASDGLYGTVCFVELATVTTHDAVLRKIAEACGLCSADATLEISQLAAALSGTRRLLVLDNAEHVIDAVAWVVDRLIADCEHLRVLVTSREPLRIMGETIYKVEPLDVPTPGSTEAEILGCSAIRLFLLRANTLQQSRDAVGANIHLVGDICRRLDGIPLALELAAARVEALGLEQVHRYLNDRFSLLTGGYRTALPRHQTLRATFDWSFSLLNPASQLLFGRLAVFSGGFNFEAMCGVVCDESYAVADAISCINDLVAKSLVNVEFDGPVSLYRLSESTRAYALEKLLAEGEQKRIAARHASYLSRCWHPQSGDSPSEPSGRETELNEWLENARSAFDWAFSEQGDVQIGVGLAASLTEVLLETGLIDECCMRAEQAIEALNELRPASVDIGAEMRLLATLASVLPYAGGHVSKPVELWGNVLALAEETGDGPCHARALWGLWNAMLSAGNIHASEHYARRFQQFVSQSGMAWHVILGDQLLAISQHCLGRHAEARWVLEQAVERFERLESRPQGGGKFAVDPAVMCNGTLVRIAWLEGKTDESLSRLDALINQVRSETLEPSLTHVLGAAAIPLALMFGDVERASRYIDIMRSQAALHGFGIWLDYCDCLAACRDLLDGRGAAATALLEQKLEALLARGFRRLVTPLIVTCAEALIADGDLNRASVWLSEAQNFCQANGELFFLPEVWRVRGTLAQAESRAHNADSEAAMEKLNTAFACFQTSIELSREQGAKMLALRASILLGRLLHEWGRTPEAIELLALLADDFDEKSTVADIRTLFALLLALQEHQGATVSVNPPPRSLVTG</sequence>
<dbReference type="InterPro" id="IPR027417">
    <property type="entry name" value="P-loop_NTPase"/>
</dbReference>
<dbReference type="PRINTS" id="PR00364">
    <property type="entry name" value="DISEASERSIST"/>
</dbReference>
<dbReference type="Gene3D" id="1.25.40.10">
    <property type="entry name" value="Tetratricopeptide repeat domain"/>
    <property type="match status" value="1"/>
</dbReference>
<dbReference type="Gene3D" id="1.10.10.10">
    <property type="entry name" value="Winged helix-like DNA-binding domain superfamily/Winged helix DNA-binding domain"/>
    <property type="match status" value="1"/>
</dbReference>
<accession>A0AAP5Q6Y1</accession>
<keyword evidence="1 2" id="KW-0238">DNA-binding</keyword>
<dbReference type="Pfam" id="PF00486">
    <property type="entry name" value="Trans_reg_C"/>
    <property type="match status" value="1"/>
</dbReference>
<protein>
    <submittedName>
        <fullName evidence="4">Winged helix-turn-helix domain-containing protein</fullName>
    </submittedName>
</protein>
<dbReference type="InterPro" id="IPR001867">
    <property type="entry name" value="OmpR/PhoB-type_DNA-bd"/>
</dbReference>
<dbReference type="CDD" id="cd00383">
    <property type="entry name" value="trans_reg_C"/>
    <property type="match status" value="1"/>
</dbReference>
<evidence type="ECO:0000256" key="2">
    <source>
        <dbReference type="PROSITE-ProRule" id="PRU01091"/>
    </source>
</evidence>